<evidence type="ECO:0000313" key="2">
    <source>
        <dbReference type="Proteomes" id="UP001151699"/>
    </source>
</evidence>
<evidence type="ECO:0000313" key="1">
    <source>
        <dbReference type="EMBL" id="KAJ6637398.1"/>
    </source>
</evidence>
<organism evidence="1 2">
    <name type="scientific">Pseudolycoriella hygida</name>
    <dbReference type="NCBI Taxonomy" id="35572"/>
    <lineage>
        <taxon>Eukaryota</taxon>
        <taxon>Metazoa</taxon>
        <taxon>Ecdysozoa</taxon>
        <taxon>Arthropoda</taxon>
        <taxon>Hexapoda</taxon>
        <taxon>Insecta</taxon>
        <taxon>Pterygota</taxon>
        <taxon>Neoptera</taxon>
        <taxon>Endopterygota</taxon>
        <taxon>Diptera</taxon>
        <taxon>Nematocera</taxon>
        <taxon>Sciaroidea</taxon>
        <taxon>Sciaridae</taxon>
        <taxon>Pseudolycoriella</taxon>
    </lineage>
</organism>
<sequence length="166" mass="19092">METSEENLTGRLYNETIFSAVRYSEDEPRFVSDYRLAFNKDHSVKKSHNEQPRVQQQHMQPQNNHLTFSGNVFFKTLFIRCIVALNSSGATRETKPAGNSTLNRLLKPNLKKKLKIFFIYFDILWNNKSNLYESVTISEPNASLAVGVPAFSLTPNVITDKFLRTE</sequence>
<dbReference type="AlphaFoldDB" id="A0A9Q0RZ06"/>
<dbReference type="EMBL" id="WJQU01000003">
    <property type="protein sequence ID" value="KAJ6637398.1"/>
    <property type="molecule type" value="Genomic_DNA"/>
</dbReference>
<protein>
    <submittedName>
        <fullName evidence="1">Uncharacterized protein</fullName>
    </submittedName>
</protein>
<proteinExistence type="predicted"/>
<keyword evidence="2" id="KW-1185">Reference proteome</keyword>
<name>A0A9Q0RZ06_9DIPT</name>
<accession>A0A9Q0RZ06</accession>
<dbReference type="Proteomes" id="UP001151699">
    <property type="component" value="Chromosome X"/>
</dbReference>
<reference evidence="1" key="1">
    <citation type="submission" date="2022-07" db="EMBL/GenBank/DDBJ databases">
        <authorList>
            <person name="Trinca V."/>
            <person name="Uliana J.V.C."/>
            <person name="Torres T.T."/>
            <person name="Ward R.J."/>
            <person name="Monesi N."/>
        </authorList>
    </citation>
    <scope>NUCLEOTIDE SEQUENCE</scope>
    <source>
        <strain evidence="1">HSMRA1968</strain>
        <tissue evidence="1">Whole embryos</tissue>
    </source>
</reference>
<gene>
    <name evidence="1" type="ORF">Bhyg_10128</name>
</gene>
<comment type="caution">
    <text evidence="1">The sequence shown here is derived from an EMBL/GenBank/DDBJ whole genome shotgun (WGS) entry which is preliminary data.</text>
</comment>